<dbReference type="Proteomes" id="UP001164746">
    <property type="component" value="Chromosome 11"/>
</dbReference>
<name>A0ABY7F891_MYAAR</name>
<protein>
    <submittedName>
        <fullName evidence="1">Uncharacterized protein</fullName>
    </submittedName>
</protein>
<accession>A0ABY7F891</accession>
<sequence>MSSLSSKVCVHSGCETSFIKLVSEQLDDIERVSTESPIKLRDGSIHTYNLVAVNIASTATHLRVLKIVKIFSLLSY</sequence>
<evidence type="ECO:0000313" key="2">
    <source>
        <dbReference type="Proteomes" id="UP001164746"/>
    </source>
</evidence>
<gene>
    <name evidence="1" type="ORF">MAR_000241</name>
</gene>
<dbReference type="EMBL" id="CP111022">
    <property type="protein sequence ID" value="WAR18403.1"/>
    <property type="molecule type" value="Genomic_DNA"/>
</dbReference>
<proteinExistence type="predicted"/>
<organism evidence="1 2">
    <name type="scientific">Mya arenaria</name>
    <name type="common">Soft-shell clam</name>
    <dbReference type="NCBI Taxonomy" id="6604"/>
    <lineage>
        <taxon>Eukaryota</taxon>
        <taxon>Metazoa</taxon>
        <taxon>Spiralia</taxon>
        <taxon>Lophotrochozoa</taxon>
        <taxon>Mollusca</taxon>
        <taxon>Bivalvia</taxon>
        <taxon>Autobranchia</taxon>
        <taxon>Heteroconchia</taxon>
        <taxon>Euheterodonta</taxon>
        <taxon>Imparidentia</taxon>
        <taxon>Neoheterodontei</taxon>
        <taxon>Myida</taxon>
        <taxon>Myoidea</taxon>
        <taxon>Myidae</taxon>
        <taxon>Mya</taxon>
    </lineage>
</organism>
<reference evidence="1" key="1">
    <citation type="submission" date="2022-11" db="EMBL/GenBank/DDBJ databases">
        <title>Centuries of genome instability and evolution in soft-shell clam transmissible cancer (bioRxiv).</title>
        <authorList>
            <person name="Hart S.F.M."/>
            <person name="Yonemitsu M.A."/>
            <person name="Giersch R.M."/>
            <person name="Beal B.F."/>
            <person name="Arriagada G."/>
            <person name="Davis B.W."/>
            <person name="Ostrander E.A."/>
            <person name="Goff S.P."/>
            <person name="Metzger M.J."/>
        </authorList>
    </citation>
    <scope>NUCLEOTIDE SEQUENCE</scope>
    <source>
        <strain evidence="1">MELC-2E11</strain>
        <tissue evidence="1">Siphon/mantle</tissue>
    </source>
</reference>
<keyword evidence="2" id="KW-1185">Reference proteome</keyword>
<evidence type="ECO:0000313" key="1">
    <source>
        <dbReference type="EMBL" id="WAR18403.1"/>
    </source>
</evidence>